<name>A0ABN9CTN6_9NEOB</name>
<evidence type="ECO:0000313" key="1">
    <source>
        <dbReference type="EMBL" id="CAI9563338.1"/>
    </source>
</evidence>
<dbReference type="EMBL" id="CATNWA010012378">
    <property type="protein sequence ID" value="CAI9563338.1"/>
    <property type="molecule type" value="Genomic_DNA"/>
</dbReference>
<dbReference type="Proteomes" id="UP001162483">
    <property type="component" value="Unassembled WGS sequence"/>
</dbReference>
<comment type="caution">
    <text evidence="1">The sequence shown here is derived from an EMBL/GenBank/DDBJ whole genome shotgun (WGS) entry which is preliminary data.</text>
</comment>
<evidence type="ECO:0000313" key="2">
    <source>
        <dbReference type="Proteomes" id="UP001162483"/>
    </source>
</evidence>
<proteinExistence type="predicted"/>
<gene>
    <name evidence="1" type="ORF">SPARVUS_LOCUS5725351</name>
</gene>
<protein>
    <submittedName>
        <fullName evidence="1">Uncharacterized protein</fullName>
    </submittedName>
</protein>
<sequence>MHAILLQCTPYCVNAKQSTQFSFLLLYLAEVNLHGDFLQPFSSEDASLEVFLSVDGLDVSVRWLQFNLCYIFVSLLLQYPD</sequence>
<accession>A0ABN9CTN6</accession>
<reference evidence="1" key="1">
    <citation type="submission" date="2023-05" db="EMBL/GenBank/DDBJ databases">
        <authorList>
            <person name="Stuckert A."/>
        </authorList>
    </citation>
    <scope>NUCLEOTIDE SEQUENCE</scope>
</reference>
<organism evidence="1 2">
    <name type="scientific">Staurois parvus</name>
    <dbReference type="NCBI Taxonomy" id="386267"/>
    <lineage>
        <taxon>Eukaryota</taxon>
        <taxon>Metazoa</taxon>
        <taxon>Chordata</taxon>
        <taxon>Craniata</taxon>
        <taxon>Vertebrata</taxon>
        <taxon>Euteleostomi</taxon>
        <taxon>Amphibia</taxon>
        <taxon>Batrachia</taxon>
        <taxon>Anura</taxon>
        <taxon>Neobatrachia</taxon>
        <taxon>Ranoidea</taxon>
        <taxon>Ranidae</taxon>
        <taxon>Staurois</taxon>
    </lineage>
</organism>
<keyword evidence="2" id="KW-1185">Reference proteome</keyword>